<organism evidence="5 6">
    <name type="scientific">Motiliproteus coralliicola</name>
    <dbReference type="NCBI Taxonomy" id="2283196"/>
    <lineage>
        <taxon>Bacteria</taxon>
        <taxon>Pseudomonadati</taxon>
        <taxon>Pseudomonadota</taxon>
        <taxon>Gammaproteobacteria</taxon>
        <taxon>Oceanospirillales</taxon>
        <taxon>Oceanospirillaceae</taxon>
        <taxon>Motiliproteus</taxon>
    </lineage>
</organism>
<evidence type="ECO:0000313" key="6">
    <source>
        <dbReference type="Proteomes" id="UP000253769"/>
    </source>
</evidence>
<accession>A0A369WU36</accession>
<comment type="subunit">
    <text evidence="4">Interacts with the cytoplasmic NapA precursor.</text>
</comment>
<evidence type="ECO:0000313" key="5">
    <source>
        <dbReference type="EMBL" id="RDE24074.1"/>
    </source>
</evidence>
<dbReference type="Pfam" id="PF03927">
    <property type="entry name" value="NapD"/>
    <property type="match status" value="1"/>
</dbReference>
<dbReference type="PANTHER" id="PTHR38603">
    <property type="entry name" value="CHAPERONE NAPD"/>
    <property type="match status" value="1"/>
</dbReference>
<evidence type="ECO:0000256" key="3">
    <source>
        <dbReference type="ARBA" id="ARBA00023186"/>
    </source>
</evidence>
<comment type="similarity">
    <text evidence="4">Belongs to the NapD family.</text>
</comment>
<dbReference type="OrthoDB" id="5770785at2"/>
<dbReference type="RefSeq" id="WP_114693655.1">
    <property type="nucleotide sequence ID" value="NZ_QQOH01000001.1"/>
</dbReference>
<reference evidence="5 6" key="1">
    <citation type="submission" date="2018-07" db="EMBL/GenBank/DDBJ databases">
        <title>Motiliproteus coralliicola sp. nov., a bacterium isolated from Coral.</title>
        <authorList>
            <person name="Wang G."/>
        </authorList>
    </citation>
    <scope>NUCLEOTIDE SEQUENCE [LARGE SCALE GENOMIC DNA]</scope>
    <source>
        <strain evidence="5 6">C34</strain>
    </source>
</reference>
<dbReference type="Proteomes" id="UP000253769">
    <property type="component" value="Unassembled WGS sequence"/>
</dbReference>
<protein>
    <recommendedName>
        <fullName evidence="4">Chaperone NapD</fullName>
    </recommendedName>
    <alternativeName>
        <fullName evidence="4">NapA signal peptide-binding chaperone NapD</fullName>
    </alternativeName>
</protein>
<evidence type="ECO:0000256" key="2">
    <source>
        <dbReference type="ARBA" id="ARBA00022490"/>
    </source>
</evidence>
<keyword evidence="6" id="KW-1185">Reference proteome</keyword>
<keyword evidence="2 4" id="KW-0963">Cytoplasm</keyword>
<comment type="caution">
    <text evidence="5">The sequence shown here is derived from an EMBL/GenBank/DDBJ whole genome shotgun (WGS) entry which is preliminary data.</text>
</comment>
<dbReference type="AlphaFoldDB" id="A0A369WU36"/>
<dbReference type="HAMAP" id="MF_02200">
    <property type="entry name" value="NapD"/>
    <property type="match status" value="1"/>
</dbReference>
<comment type="subcellular location">
    <subcellularLocation>
        <location evidence="1 4">Cytoplasm</location>
    </subcellularLocation>
</comment>
<comment type="function">
    <text evidence="4">Chaperone for NapA, the catalytic subunit of the periplasmic nitrate reductase. It binds directly and specifically to the twin-arginine signal peptide of NapA, preventing premature interaction with the Tat translocase and premature export.</text>
</comment>
<dbReference type="GO" id="GO:0005737">
    <property type="term" value="C:cytoplasm"/>
    <property type="evidence" value="ECO:0007669"/>
    <property type="project" value="UniProtKB-SubCell"/>
</dbReference>
<dbReference type="Gene3D" id="3.30.70.920">
    <property type="match status" value="1"/>
</dbReference>
<dbReference type="PANTHER" id="PTHR38603:SF1">
    <property type="entry name" value="CHAPERONE NAPD"/>
    <property type="match status" value="1"/>
</dbReference>
<keyword evidence="3 4" id="KW-0143">Chaperone</keyword>
<sequence>MQSEQSEELFDITGVVVRTAPDQSKAVAERLTEMKGVEVHAVGDEGNLVVTVEELDGEKFALKTIEDINNMPGVLSTSLVYHHTEDESTQKQETMQ</sequence>
<dbReference type="GO" id="GO:0005048">
    <property type="term" value="F:signal sequence binding"/>
    <property type="evidence" value="ECO:0007669"/>
    <property type="project" value="UniProtKB-UniRule"/>
</dbReference>
<evidence type="ECO:0000256" key="1">
    <source>
        <dbReference type="ARBA" id="ARBA00004496"/>
    </source>
</evidence>
<name>A0A369WU36_9GAMM</name>
<gene>
    <name evidence="4" type="primary">napD</name>
    <name evidence="5" type="ORF">DV711_00240</name>
</gene>
<proteinExistence type="inferred from homology"/>
<dbReference type="InterPro" id="IPR005623">
    <property type="entry name" value="Chaperone_NapD_NO3_reduct"/>
</dbReference>
<dbReference type="EMBL" id="QQOH01000001">
    <property type="protein sequence ID" value="RDE24074.1"/>
    <property type="molecule type" value="Genomic_DNA"/>
</dbReference>
<evidence type="ECO:0000256" key="4">
    <source>
        <dbReference type="HAMAP-Rule" id="MF_02200"/>
    </source>
</evidence>
<dbReference type="GO" id="GO:0051224">
    <property type="term" value="P:negative regulation of protein transport"/>
    <property type="evidence" value="ECO:0007669"/>
    <property type="project" value="UniProtKB-UniRule"/>
</dbReference>